<dbReference type="InterPro" id="IPR002885">
    <property type="entry name" value="PPR_rpt"/>
</dbReference>
<evidence type="ECO:0008006" key="5">
    <source>
        <dbReference type="Google" id="ProtNLM"/>
    </source>
</evidence>
<dbReference type="AlphaFoldDB" id="A0A9Q1JIP3"/>
<feature type="repeat" description="PPR" evidence="2">
    <location>
        <begin position="268"/>
        <end position="302"/>
    </location>
</feature>
<dbReference type="OrthoDB" id="185373at2759"/>
<feature type="repeat" description="PPR" evidence="2">
    <location>
        <begin position="303"/>
        <end position="337"/>
    </location>
</feature>
<dbReference type="Gene3D" id="1.25.40.10">
    <property type="entry name" value="Tetratricopeptide repeat domain"/>
    <property type="match status" value="3"/>
</dbReference>
<proteinExistence type="predicted"/>
<dbReference type="PANTHER" id="PTHR47942">
    <property type="entry name" value="TETRATRICOPEPTIDE REPEAT (TPR)-LIKE SUPERFAMILY PROTEIN-RELATED"/>
    <property type="match status" value="1"/>
</dbReference>
<dbReference type="Pfam" id="PF13041">
    <property type="entry name" value="PPR_2"/>
    <property type="match status" value="4"/>
</dbReference>
<accession>A0A9Q1JIP3</accession>
<feature type="repeat" description="PPR" evidence="2">
    <location>
        <begin position="193"/>
        <end position="227"/>
    </location>
</feature>
<keyword evidence="1" id="KW-0677">Repeat</keyword>
<dbReference type="InterPro" id="IPR051222">
    <property type="entry name" value="PPR/CCM1_RNA-binding"/>
</dbReference>
<evidence type="ECO:0000256" key="2">
    <source>
        <dbReference type="PROSITE-ProRule" id="PRU00708"/>
    </source>
</evidence>
<dbReference type="Pfam" id="PF12854">
    <property type="entry name" value="PPR_1"/>
    <property type="match status" value="1"/>
</dbReference>
<name>A0A9Q1JIP3_9CARY</name>
<sequence length="585" mass="66051">MAYATLPHRQLLSKPLQHPSTQATTLFTKISIKNSQFIIHIINPIELSFNVSFANFKPALKARPRLAAHSAVLSSSVEENGEVEERERKRRVEWFAEKIGAIPDPERPKFVETLIERHGGLRKISSFNDLMTGLLMVQDLNLALKLFDEMPLHGVAPDWWTYSILIRYYCRKREPEEGRKMLDRMIENGFRPNGVTLTILVYSFCSRGKIQKAIEVLELMGRFGCKPNVYTYNSVLKGLCFVGRVEEACKMLMDLKTKRDNGESISPDIYSYAAVMDGLCKVGRSPEAIELLNEAIALGLTPNAVTYNALFAGYCKEGKPKKGFRLLKQMKERDCAPDYICYSTLLHGLLKWGEVMAALWVYNQMLEVGFKVDERMMNTLLRALCRKSWADEGLLKSAYQVYDKMKSGPYAIYPDTYYLVIHTFCIGKEIDNALVTMNEMVAAGHFPRMVTINRIIHGLCKEGRINEAISVLVLQYEASRIPSKISYNILIDELSRQGHLLGASSIYGSALKLGATPHKLSILKSKAEEKMRPSTAGSLSEMSDQIAPSDMVLREAANESTMEKIPFESPTQGPGIDLEIWGRRF</sequence>
<keyword evidence="4" id="KW-1185">Reference proteome</keyword>
<evidence type="ECO:0000256" key="1">
    <source>
        <dbReference type="ARBA" id="ARBA00022737"/>
    </source>
</evidence>
<feature type="repeat" description="PPR" evidence="2">
    <location>
        <begin position="338"/>
        <end position="372"/>
    </location>
</feature>
<evidence type="ECO:0000313" key="3">
    <source>
        <dbReference type="EMBL" id="KAJ8424429.1"/>
    </source>
</evidence>
<feature type="repeat" description="PPR" evidence="2">
    <location>
        <begin position="158"/>
        <end position="192"/>
    </location>
</feature>
<dbReference type="SUPFAM" id="SSF81901">
    <property type="entry name" value="HCP-like"/>
    <property type="match status" value="1"/>
</dbReference>
<dbReference type="Proteomes" id="UP001153076">
    <property type="component" value="Unassembled WGS sequence"/>
</dbReference>
<dbReference type="EMBL" id="JAKOGI010001681">
    <property type="protein sequence ID" value="KAJ8424429.1"/>
    <property type="molecule type" value="Genomic_DNA"/>
</dbReference>
<comment type="caution">
    <text evidence="3">The sequence shown here is derived from an EMBL/GenBank/DDBJ whole genome shotgun (WGS) entry which is preliminary data.</text>
</comment>
<evidence type="ECO:0000313" key="4">
    <source>
        <dbReference type="Proteomes" id="UP001153076"/>
    </source>
</evidence>
<dbReference type="PROSITE" id="PS51375">
    <property type="entry name" value="PPR"/>
    <property type="match status" value="8"/>
</dbReference>
<dbReference type="NCBIfam" id="TIGR00756">
    <property type="entry name" value="PPR"/>
    <property type="match status" value="8"/>
</dbReference>
<dbReference type="PANTHER" id="PTHR47942:SF16">
    <property type="entry name" value="PENTATRICOPEPTIDE REPEAT DOMAIN CONTAINING PROTEIN-RELATED"/>
    <property type="match status" value="1"/>
</dbReference>
<reference evidence="3" key="1">
    <citation type="submission" date="2022-04" db="EMBL/GenBank/DDBJ databases">
        <title>Carnegiea gigantea Genome sequencing and assembly v2.</title>
        <authorList>
            <person name="Copetti D."/>
            <person name="Sanderson M.J."/>
            <person name="Burquez A."/>
            <person name="Wojciechowski M.F."/>
        </authorList>
    </citation>
    <scope>NUCLEOTIDE SEQUENCE</scope>
    <source>
        <strain evidence="3">SGP5-SGP5p</strain>
        <tissue evidence="3">Aerial part</tissue>
    </source>
</reference>
<gene>
    <name evidence="3" type="ORF">Cgig2_010658</name>
</gene>
<protein>
    <recommendedName>
        <fullName evidence="5">Pentatricopeptide repeat-containing protein</fullName>
    </recommendedName>
</protein>
<feature type="repeat" description="PPR" evidence="2">
    <location>
        <begin position="483"/>
        <end position="517"/>
    </location>
</feature>
<organism evidence="3 4">
    <name type="scientific">Carnegiea gigantea</name>
    <dbReference type="NCBI Taxonomy" id="171969"/>
    <lineage>
        <taxon>Eukaryota</taxon>
        <taxon>Viridiplantae</taxon>
        <taxon>Streptophyta</taxon>
        <taxon>Embryophyta</taxon>
        <taxon>Tracheophyta</taxon>
        <taxon>Spermatophyta</taxon>
        <taxon>Magnoliopsida</taxon>
        <taxon>eudicotyledons</taxon>
        <taxon>Gunneridae</taxon>
        <taxon>Pentapetalae</taxon>
        <taxon>Caryophyllales</taxon>
        <taxon>Cactineae</taxon>
        <taxon>Cactaceae</taxon>
        <taxon>Cactoideae</taxon>
        <taxon>Echinocereeae</taxon>
        <taxon>Carnegiea</taxon>
    </lineage>
</organism>
<feature type="repeat" description="PPR" evidence="2">
    <location>
        <begin position="228"/>
        <end position="258"/>
    </location>
</feature>
<feature type="repeat" description="PPR" evidence="2">
    <location>
        <begin position="123"/>
        <end position="157"/>
    </location>
</feature>
<dbReference type="InterPro" id="IPR011990">
    <property type="entry name" value="TPR-like_helical_dom_sf"/>
</dbReference>